<protein>
    <recommendedName>
        <fullName evidence="5">Cytochrome P450</fullName>
    </recommendedName>
</protein>
<evidence type="ECO:0000313" key="3">
    <source>
        <dbReference type="EMBL" id="SER72306.1"/>
    </source>
</evidence>
<sequence>MDLFRPLDETTLLDPHPMYHELRAADPVHWYERLQAWVLTRYDDCHHVLTTPEVYSSDWRRAGIDIPENYLSIQTLDPPDHGVVHKVLTDAYRHQDFPAIRERLDRYADELLGGLVGGGPFDLVSEYAAPLAFAASALLFGIPLTDEDEVVGWSEAIVAAMDSGLTPAAAPPGTRARDALSGAISGWIDAGPETGLLADLARMGAAESLSRDMVANTLRVMLHAGYAPSSRFVSSSVLALLRSPGDWDRLRHNGVSDDAVKELLRHSGPVQAVARVVARDVELRGRTLRRGSDLILLVAAANRDPARFPDPDRLDLTRSPNHNLGFGWGPHACVGASLARLTCSVGLSALLRRVPGLRLCGEAVHWPHATLRGLRELPVSGATAAATPTPRLSTAAS</sequence>
<dbReference type="STRING" id="402600.SAMN05216188_114160"/>
<dbReference type="PANTHER" id="PTHR46696">
    <property type="entry name" value="P450, PUTATIVE (EUROFUNG)-RELATED"/>
    <property type="match status" value="1"/>
</dbReference>
<dbReference type="PRINTS" id="PR00359">
    <property type="entry name" value="BP450"/>
</dbReference>
<keyword evidence="2" id="KW-0479">Metal-binding</keyword>
<dbReference type="InterPro" id="IPR001128">
    <property type="entry name" value="Cyt_P450"/>
</dbReference>
<evidence type="ECO:0008006" key="5">
    <source>
        <dbReference type="Google" id="ProtNLM"/>
    </source>
</evidence>
<evidence type="ECO:0000256" key="2">
    <source>
        <dbReference type="RuleBase" id="RU000461"/>
    </source>
</evidence>
<organism evidence="3 4">
    <name type="scientific">Lentzea xinjiangensis</name>
    <dbReference type="NCBI Taxonomy" id="402600"/>
    <lineage>
        <taxon>Bacteria</taxon>
        <taxon>Bacillati</taxon>
        <taxon>Actinomycetota</taxon>
        <taxon>Actinomycetes</taxon>
        <taxon>Pseudonocardiales</taxon>
        <taxon>Pseudonocardiaceae</taxon>
        <taxon>Lentzea</taxon>
    </lineage>
</organism>
<dbReference type="GO" id="GO:0020037">
    <property type="term" value="F:heme binding"/>
    <property type="evidence" value="ECO:0007669"/>
    <property type="project" value="InterPro"/>
</dbReference>
<dbReference type="RefSeq" id="WP_089955640.1">
    <property type="nucleotide sequence ID" value="NZ_FOFR01000014.1"/>
</dbReference>
<evidence type="ECO:0000256" key="1">
    <source>
        <dbReference type="ARBA" id="ARBA00010617"/>
    </source>
</evidence>
<dbReference type="PROSITE" id="PS00086">
    <property type="entry name" value="CYTOCHROME_P450"/>
    <property type="match status" value="1"/>
</dbReference>
<dbReference type="GO" id="GO:0016705">
    <property type="term" value="F:oxidoreductase activity, acting on paired donors, with incorporation or reduction of molecular oxygen"/>
    <property type="evidence" value="ECO:0007669"/>
    <property type="project" value="InterPro"/>
</dbReference>
<dbReference type="SUPFAM" id="SSF48264">
    <property type="entry name" value="Cytochrome P450"/>
    <property type="match status" value="1"/>
</dbReference>
<dbReference type="Proteomes" id="UP000199352">
    <property type="component" value="Unassembled WGS sequence"/>
</dbReference>
<accession>A0A1H9RHS5</accession>
<keyword evidence="2" id="KW-0503">Monooxygenase</keyword>
<dbReference type="GO" id="GO:0005506">
    <property type="term" value="F:iron ion binding"/>
    <property type="evidence" value="ECO:0007669"/>
    <property type="project" value="InterPro"/>
</dbReference>
<dbReference type="PANTHER" id="PTHR46696:SF1">
    <property type="entry name" value="CYTOCHROME P450 YJIB-RELATED"/>
    <property type="match status" value="1"/>
</dbReference>
<evidence type="ECO:0000313" key="4">
    <source>
        <dbReference type="Proteomes" id="UP000199352"/>
    </source>
</evidence>
<dbReference type="Gene3D" id="1.10.630.10">
    <property type="entry name" value="Cytochrome P450"/>
    <property type="match status" value="1"/>
</dbReference>
<dbReference type="AlphaFoldDB" id="A0A1H9RHS5"/>
<gene>
    <name evidence="3" type="ORF">SAMN05216188_114160</name>
</gene>
<dbReference type="InterPro" id="IPR017972">
    <property type="entry name" value="Cyt_P450_CS"/>
</dbReference>
<keyword evidence="2" id="KW-0560">Oxidoreductase</keyword>
<proteinExistence type="inferred from homology"/>
<dbReference type="EMBL" id="FOFR01000014">
    <property type="protein sequence ID" value="SER72306.1"/>
    <property type="molecule type" value="Genomic_DNA"/>
</dbReference>
<dbReference type="Pfam" id="PF00067">
    <property type="entry name" value="p450"/>
    <property type="match status" value="1"/>
</dbReference>
<reference evidence="4" key="1">
    <citation type="submission" date="2016-10" db="EMBL/GenBank/DDBJ databases">
        <authorList>
            <person name="Varghese N."/>
            <person name="Submissions S."/>
        </authorList>
    </citation>
    <scope>NUCLEOTIDE SEQUENCE [LARGE SCALE GENOMIC DNA]</scope>
    <source>
        <strain evidence="4">CGMCC 4.3525</strain>
    </source>
</reference>
<dbReference type="InterPro" id="IPR036396">
    <property type="entry name" value="Cyt_P450_sf"/>
</dbReference>
<comment type="similarity">
    <text evidence="1 2">Belongs to the cytochrome P450 family.</text>
</comment>
<dbReference type="OrthoDB" id="54272at2"/>
<dbReference type="InterPro" id="IPR002397">
    <property type="entry name" value="Cyt_P450_B"/>
</dbReference>
<name>A0A1H9RHS5_9PSEU</name>
<keyword evidence="4" id="KW-1185">Reference proteome</keyword>
<keyword evidence="2" id="KW-0408">Iron</keyword>
<dbReference type="GO" id="GO:0004497">
    <property type="term" value="F:monooxygenase activity"/>
    <property type="evidence" value="ECO:0007669"/>
    <property type="project" value="UniProtKB-KW"/>
</dbReference>
<keyword evidence="2" id="KW-0349">Heme</keyword>